<dbReference type="SUPFAM" id="SSF56801">
    <property type="entry name" value="Acetyl-CoA synthetase-like"/>
    <property type="match status" value="1"/>
</dbReference>
<gene>
    <name evidence="5" type="ORF">OHK93_002689</name>
</gene>
<dbReference type="PANTHER" id="PTHR43439">
    <property type="entry name" value="PHENYLACETATE-COENZYME A LIGASE"/>
    <property type="match status" value="1"/>
</dbReference>
<dbReference type="InterPro" id="IPR051414">
    <property type="entry name" value="Adenylate-forming_Reductase"/>
</dbReference>
<dbReference type="Pfam" id="PF00501">
    <property type="entry name" value="AMP-binding"/>
    <property type="match status" value="1"/>
</dbReference>
<dbReference type="PANTHER" id="PTHR43439:SF2">
    <property type="entry name" value="ENZYME, PUTATIVE (JCVI)-RELATED"/>
    <property type="match status" value="1"/>
</dbReference>
<proteinExistence type="predicted"/>
<dbReference type="AlphaFoldDB" id="A0AA43QWC2"/>
<dbReference type="Pfam" id="PF23562">
    <property type="entry name" value="AMP-binding_C_3"/>
    <property type="match status" value="2"/>
</dbReference>
<keyword evidence="6" id="KW-1185">Reference proteome</keyword>
<evidence type="ECO:0000256" key="3">
    <source>
        <dbReference type="SAM" id="MobiDB-lite"/>
    </source>
</evidence>
<keyword evidence="1" id="KW-0596">Phosphopantetheine</keyword>
<dbReference type="InterPro" id="IPR000873">
    <property type="entry name" value="AMP-dep_synth/lig_dom"/>
</dbReference>
<dbReference type="InterPro" id="IPR042099">
    <property type="entry name" value="ANL_N_sf"/>
</dbReference>
<dbReference type="EMBL" id="JAPUFD010000014">
    <property type="protein sequence ID" value="MDI1491480.1"/>
    <property type="molecule type" value="Genomic_DNA"/>
</dbReference>
<evidence type="ECO:0000256" key="2">
    <source>
        <dbReference type="ARBA" id="ARBA00022553"/>
    </source>
</evidence>
<dbReference type="Proteomes" id="UP001161017">
    <property type="component" value="Unassembled WGS sequence"/>
</dbReference>
<sequence length="632" mass="70413">MATLTFQEGVNAPQPVLQKKQLMNHIVDGMAQARPQAVYAEYPTSSKDYSSGFTKLTYGAFANVINGLAWWLEDHLGHGSDFETLTYFGPNDFRQNALVLAACKAGYKLLLCSPRNTMAGYTNLFNTLKVKTVLAAEPHLPIVEAIMDRHTVHFLGIPDVDQLLSQQYPHYAFDKYFAEAHAEPLLVLHTSGTTALPKPIIITHDWVASWCRQTQQLAPPGTESLDKLHQGNRMLVMMPPFHAGNLMPSLFDAVYNQTTIIFPHAHAVLSPDHFHDHFVGCIQHARADIALLPSGIIHEIAKSPSLLDLAGKHLEYIFYTGGDVAEPYGNAVSARVKLFNCNGATEMASFPALRPSSPMGWNRDDWKYIMPHPTTGIDFRCHSWDRGDPKYLAVLVRNPDPEDIQPVFTVYPHLNEYNSGDLYSPHPEKAGLWCYRGRADDCFVLVTGSNINPLSMEQKVLVNPLVRSVLMLGQRRSRPGLLIELEEDALEKIGSSSSWATPPPIQPLIEDDRKSNDTNSSGGEDAALTAKHTELLQIAIKDEGYVSGGNDNSHSQHNPSMTAAQRMEIIDRIWPAVEEGNAEYYEQARVPRDLIMFTTKDKPMRRAAKGTVQRAPTLESYKTQIEGMYGEV</sequence>
<accession>A0AA43QWC2</accession>
<protein>
    <submittedName>
        <fullName evidence="5">NRPS-like protein biosynthetic cluster</fullName>
    </submittedName>
</protein>
<evidence type="ECO:0000256" key="1">
    <source>
        <dbReference type="ARBA" id="ARBA00022450"/>
    </source>
</evidence>
<reference evidence="5" key="1">
    <citation type="journal article" date="2023" name="Genome Biol. Evol.">
        <title>First Whole Genome Sequence and Flow Cytometry Genome Size Data for the Lichen-Forming Fungus Ramalina farinacea (Ascomycota).</title>
        <authorList>
            <person name="Llewellyn T."/>
            <person name="Mian S."/>
            <person name="Hill R."/>
            <person name="Leitch I.J."/>
            <person name="Gaya E."/>
        </authorList>
    </citation>
    <scope>NUCLEOTIDE SEQUENCE</scope>
    <source>
        <strain evidence="5">LIQ254RAFAR</strain>
    </source>
</reference>
<organism evidence="5 6">
    <name type="scientific">Ramalina farinacea</name>
    <dbReference type="NCBI Taxonomy" id="258253"/>
    <lineage>
        <taxon>Eukaryota</taxon>
        <taxon>Fungi</taxon>
        <taxon>Dikarya</taxon>
        <taxon>Ascomycota</taxon>
        <taxon>Pezizomycotina</taxon>
        <taxon>Lecanoromycetes</taxon>
        <taxon>OSLEUM clade</taxon>
        <taxon>Lecanoromycetidae</taxon>
        <taxon>Lecanorales</taxon>
        <taxon>Lecanorineae</taxon>
        <taxon>Ramalinaceae</taxon>
        <taxon>Ramalina</taxon>
    </lineage>
</organism>
<name>A0AA43QWC2_9LECA</name>
<feature type="domain" description="AMP-dependent synthetase/ligase" evidence="4">
    <location>
        <begin position="51"/>
        <end position="352"/>
    </location>
</feature>
<evidence type="ECO:0000313" key="6">
    <source>
        <dbReference type="Proteomes" id="UP001161017"/>
    </source>
</evidence>
<feature type="region of interest" description="Disordered" evidence="3">
    <location>
        <begin position="494"/>
        <end position="525"/>
    </location>
</feature>
<keyword evidence="2" id="KW-0597">Phosphoprotein</keyword>
<dbReference type="Gene3D" id="3.40.50.12780">
    <property type="entry name" value="N-terminal domain of ligase-like"/>
    <property type="match status" value="1"/>
</dbReference>
<evidence type="ECO:0000259" key="4">
    <source>
        <dbReference type="Pfam" id="PF00501"/>
    </source>
</evidence>
<comment type="caution">
    <text evidence="5">The sequence shown here is derived from an EMBL/GenBank/DDBJ whole genome shotgun (WGS) entry which is preliminary data.</text>
</comment>
<evidence type="ECO:0000313" key="5">
    <source>
        <dbReference type="EMBL" id="MDI1491480.1"/>
    </source>
</evidence>